<dbReference type="GO" id="GO:0000162">
    <property type="term" value="P:L-tryptophan biosynthetic process"/>
    <property type="evidence" value="ECO:0007669"/>
    <property type="project" value="TreeGrafter"/>
</dbReference>
<accession>A0A4S4B1D2</accession>
<dbReference type="Pfam" id="PF01063">
    <property type="entry name" value="Aminotran_4"/>
    <property type="match status" value="1"/>
</dbReference>
<dbReference type="InterPro" id="IPR036038">
    <property type="entry name" value="Aminotransferase-like"/>
</dbReference>
<dbReference type="GO" id="GO:0046820">
    <property type="term" value="F:4-amino-4-deoxychorismate synthase activity"/>
    <property type="evidence" value="ECO:0007669"/>
    <property type="project" value="UniProtKB-EC"/>
</dbReference>
<dbReference type="InterPro" id="IPR015890">
    <property type="entry name" value="Chorismate_C"/>
</dbReference>
<dbReference type="AlphaFoldDB" id="A0A4S4B1D2"/>
<protein>
    <submittedName>
        <fullName evidence="2">Aminodeoxychorismate synthase component I</fullName>
        <ecNumber evidence="2">2.6.1.85</ecNumber>
    </submittedName>
</protein>
<dbReference type="SUPFAM" id="SSF56322">
    <property type="entry name" value="ADC synthase"/>
    <property type="match status" value="1"/>
</dbReference>
<gene>
    <name evidence="2" type="primary">pabB</name>
    <name evidence="2" type="ORF">E6C76_05540</name>
</gene>
<dbReference type="InterPro" id="IPR005802">
    <property type="entry name" value="ADC_synth_comp_1"/>
</dbReference>
<dbReference type="PRINTS" id="PR00095">
    <property type="entry name" value="ANTSNTHASEI"/>
</dbReference>
<dbReference type="Pfam" id="PF00425">
    <property type="entry name" value="Chorismate_bind"/>
    <property type="match status" value="1"/>
</dbReference>
<dbReference type="InterPro" id="IPR001544">
    <property type="entry name" value="Aminotrans_IV"/>
</dbReference>
<comment type="caution">
    <text evidence="2">The sequence shown here is derived from an EMBL/GenBank/DDBJ whole genome shotgun (WGS) entry which is preliminary data.</text>
</comment>
<sequence length="592" mass="64766">MLPQAPFALFDDNQDDAGDLLLGGLVRTLSCRHAGELPATLAAIDAARAQGHWVALLARYELGYALEPRLAPLLPPNRQEALLTAWVFARSERLNAAQTGRKLAESLAALPARQRIAGLADLAPNIDETRYLADVRRIQEWIRAGDCYQVNYTFALRGQAYGAPLALYDRLRRAQPVRYGAFIADGTRHLLSRSPELFLERRGERLRCRPMKGTAPCSADPATLAASEKNRAENVMIVDLIRNDLGRLAPPGGVRVEALCDIEAYPSVWQMVSTVSAAPVHAGLGEILRALFPCGSITGAPRIRAMEIIHTLEAEARGAYCGAIGWLAPDGDLRLNVAIRTLEIEAGGNARMGLGSGIVADSDPADEWRECLLKGRFVHRQPPGYALIETLRCEPQAAAPYPLLEMHLDRLERSAAALGFSCSRAAARAALLNAAEGLRGLHRVRLELTHDGRIELRCTALDEPPEVARLQCSPSTIDSADVLLRHKTTAREPYDRELAQAAATGCFDLLYFNERGELTEGARSCVFVEFGDGLLYTPPLSCGLLDSVWRRYMLAGGRARERVLTRADLRRASRLWVGNALRGLLPAVLEES</sequence>
<dbReference type="InterPro" id="IPR043131">
    <property type="entry name" value="BCAT-like_N"/>
</dbReference>
<dbReference type="EC" id="2.6.1.85" evidence="2"/>
<evidence type="ECO:0000313" key="2">
    <source>
        <dbReference type="EMBL" id="THF66306.1"/>
    </source>
</evidence>
<dbReference type="EMBL" id="SSOC01000002">
    <property type="protein sequence ID" value="THF66306.1"/>
    <property type="molecule type" value="Genomic_DNA"/>
</dbReference>
<organism evidence="2 3">
    <name type="scientific">Pseudothauera nasutitermitis</name>
    <dbReference type="NCBI Taxonomy" id="2565930"/>
    <lineage>
        <taxon>Bacteria</taxon>
        <taxon>Pseudomonadati</taxon>
        <taxon>Pseudomonadota</taxon>
        <taxon>Betaproteobacteria</taxon>
        <taxon>Rhodocyclales</taxon>
        <taxon>Zoogloeaceae</taxon>
        <taxon>Pseudothauera</taxon>
    </lineage>
</organism>
<dbReference type="RefSeq" id="WP_136347255.1">
    <property type="nucleotide sequence ID" value="NZ_SSOC01000002.1"/>
</dbReference>
<dbReference type="Gene3D" id="3.20.10.10">
    <property type="entry name" value="D-amino Acid Aminotransferase, subunit A, domain 2"/>
    <property type="match status" value="1"/>
</dbReference>
<dbReference type="Gene3D" id="3.30.470.10">
    <property type="match status" value="1"/>
</dbReference>
<dbReference type="InterPro" id="IPR005801">
    <property type="entry name" value="ADC_synthase"/>
</dbReference>
<dbReference type="Proteomes" id="UP000308430">
    <property type="component" value="Unassembled WGS sequence"/>
</dbReference>
<dbReference type="OrthoDB" id="9803598at2"/>
<dbReference type="GO" id="GO:0009396">
    <property type="term" value="P:folic acid-containing compound biosynthetic process"/>
    <property type="evidence" value="ECO:0007669"/>
    <property type="project" value="InterPro"/>
</dbReference>
<reference evidence="2 3" key="1">
    <citation type="submission" date="2019-04" db="EMBL/GenBank/DDBJ databases">
        <title>Azoarcus nasutitermitis sp. nov. isolated from termite nest.</title>
        <authorList>
            <person name="Lin S.-Y."/>
            <person name="Hameed A."/>
            <person name="Hsu Y.-H."/>
            <person name="Young C.-C."/>
        </authorList>
    </citation>
    <scope>NUCLEOTIDE SEQUENCE [LARGE SCALE GENOMIC DNA]</scope>
    <source>
        <strain evidence="2 3">CC-YHH838</strain>
    </source>
</reference>
<dbReference type="PANTHER" id="PTHR11236:SF50">
    <property type="entry name" value="AMINODEOXYCHORISMATE SYNTHASE COMPONENT 1"/>
    <property type="match status" value="1"/>
</dbReference>
<evidence type="ECO:0000313" key="3">
    <source>
        <dbReference type="Proteomes" id="UP000308430"/>
    </source>
</evidence>
<keyword evidence="2" id="KW-0808">Transferase</keyword>
<keyword evidence="3" id="KW-1185">Reference proteome</keyword>
<keyword evidence="2" id="KW-0032">Aminotransferase</keyword>
<evidence type="ECO:0000259" key="1">
    <source>
        <dbReference type="Pfam" id="PF00425"/>
    </source>
</evidence>
<feature type="domain" description="Chorismate-utilising enzyme C-terminal" evidence="1">
    <location>
        <begin position="128"/>
        <end position="374"/>
    </location>
</feature>
<dbReference type="SUPFAM" id="SSF56752">
    <property type="entry name" value="D-aminoacid aminotransferase-like PLP-dependent enzymes"/>
    <property type="match status" value="1"/>
</dbReference>
<name>A0A4S4B1D2_9RHOO</name>
<dbReference type="NCBIfam" id="TIGR00553">
    <property type="entry name" value="pabB"/>
    <property type="match status" value="1"/>
</dbReference>
<dbReference type="InterPro" id="IPR019999">
    <property type="entry name" value="Anth_synth_I-like"/>
</dbReference>
<dbReference type="Gene3D" id="3.60.120.10">
    <property type="entry name" value="Anthranilate synthase"/>
    <property type="match status" value="1"/>
</dbReference>
<dbReference type="InterPro" id="IPR043132">
    <property type="entry name" value="BCAT-like_C"/>
</dbReference>
<proteinExistence type="predicted"/>
<dbReference type="PANTHER" id="PTHR11236">
    <property type="entry name" value="AMINOBENZOATE/ANTHRANILATE SYNTHASE"/>
    <property type="match status" value="1"/>
</dbReference>